<evidence type="ECO:0000256" key="1">
    <source>
        <dbReference type="ARBA" id="ARBA00010990"/>
    </source>
</evidence>
<evidence type="ECO:0000313" key="6">
    <source>
        <dbReference type="Proteomes" id="UP000192756"/>
    </source>
</evidence>
<dbReference type="AlphaFoldDB" id="A0A1W2DFN7"/>
<dbReference type="InterPro" id="IPR050559">
    <property type="entry name" value="P-Pant_transferase_sf"/>
</dbReference>
<evidence type="ECO:0000259" key="3">
    <source>
        <dbReference type="Pfam" id="PF01648"/>
    </source>
</evidence>
<dbReference type="GO" id="GO:0005829">
    <property type="term" value="C:cytosol"/>
    <property type="evidence" value="ECO:0007669"/>
    <property type="project" value="TreeGrafter"/>
</dbReference>
<dbReference type="GO" id="GO:0000287">
    <property type="term" value="F:magnesium ion binding"/>
    <property type="evidence" value="ECO:0007669"/>
    <property type="project" value="InterPro"/>
</dbReference>
<evidence type="ECO:0000259" key="4">
    <source>
        <dbReference type="Pfam" id="PF22624"/>
    </source>
</evidence>
<dbReference type="InterPro" id="IPR008278">
    <property type="entry name" value="4-PPantetheinyl_Trfase_dom"/>
</dbReference>
<dbReference type="RefSeq" id="WP_084240533.1">
    <property type="nucleotide sequence ID" value="NZ_FWXT01000003.1"/>
</dbReference>
<feature type="domain" description="4'-phosphopantetheinyl transferase" evidence="3">
    <location>
        <begin position="124"/>
        <end position="200"/>
    </location>
</feature>
<organism evidence="5 6">
    <name type="scientific">Pedobacter africanus</name>
    <dbReference type="NCBI Taxonomy" id="151894"/>
    <lineage>
        <taxon>Bacteria</taxon>
        <taxon>Pseudomonadati</taxon>
        <taxon>Bacteroidota</taxon>
        <taxon>Sphingobacteriia</taxon>
        <taxon>Sphingobacteriales</taxon>
        <taxon>Sphingobacteriaceae</taxon>
        <taxon>Pedobacter</taxon>
    </lineage>
</organism>
<feature type="domain" description="4'-phosphopantetheinyl transferase N-terminal" evidence="4">
    <location>
        <begin position="47"/>
        <end position="120"/>
    </location>
</feature>
<keyword evidence="2 5" id="KW-0808">Transferase</keyword>
<gene>
    <name evidence="5" type="ORF">SAMN04488524_3751</name>
</gene>
<dbReference type="PANTHER" id="PTHR12215:SF10">
    <property type="entry name" value="L-AMINOADIPATE-SEMIALDEHYDE DEHYDROGENASE-PHOSPHOPANTETHEINYL TRANSFERASE"/>
    <property type="match status" value="1"/>
</dbReference>
<proteinExistence type="inferred from homology"/>
<dbReference type="PANTHER" id="PTHR12215">
    <property type="entry name" value="PHOSPHOPANTETHEINE TRANSFERASE"/>
    <property type="match status" value="1"/>
</dbReference>
<protein>
    <submittedName>
        <fullName evidence="5">4'-phosphopantetheinyl transferase</fullName>
    </submittedName>
</protein>
<dbReference type="STRING" id="151894.SAMN04488524_3751"/>
<dbReference type="Pfam" id="PF01648">
    <property type="entry name" value="ACPS"/>
    <property type="match status" value="1"/>
</dbReference>
<dbReference type="Proteomes" id="UP000192756">
    <property type="component" value="Unassembled WGS sequence"/>
</dbReference>
<sequence>MNGPELQSQVNWKPLPVQWNLDLNENHVFKVAIDRYFSRMGDLYSKTLTAGEVLKASKYLNQSDQQRYLVSKYLLRDFLGGFLNCAAGDIKFNLSAKKKPYTQGIEFNVSHTGNYVFLAFSSSPVGIDAEMLNPGFDFELLLPELFDTEEIRFINSNAAVRSQLFYMLWTRKEALLKASGEGLTDQLFLVNILSDTPSRIGQQYQLHSFIQSDCLFTLALSNHNPCSYWTVL</sequence>
<dbReference type="InterPro" id="IPR055066">
    <property type="entry name" value="AASDHPPT_N"/>
</dbReference>
<name>A0A1W2DFN7_9SPHI</name>
<dbReference type="GO" id="GO:0008897">
    <property type="term" value="F:holo-[acyl-carrier-protein] synthase activity"/>
    <property type="evidence" value="ECO:0007669"/>
    <property type="project" value="InterPro"/>
</dbReference>
<dbReference type="SUPFAM" id="SSF56214">
    <property type="entry name" value="4'-phosphopantetheinyl transferase"/>
    <property type="match status" value="2"/>
</dbReference>
<dbReference type="EMBL" id="FWXT01000003">
    <property type="protein sequence ID" value="SMC96255.1"/>
    <property type="molecule type" value="Genomic_DNA"/>
</dbReference>
<dbReference type="GO" id="GO:0019878">
    <property type="term" value="P:lysine biosynthetic process via aminoadipic acid"/>
    <property type="evidence" value="ECO:0007669"/>
    <property type="project" value="TreeGrafter"/>
</dbReference>
<comment type="similarity">
    <text evidence="1">Belongs to the P-Pant transferase superfamily. Gsp/Sfp/HetI/AcpT family.</text>
</comment>
<dbReference type="Gene3D" id="3.90.470.20">
    <property type="entry name" value="4'-phosphopantetheinyl transferase domain"/>
    <property type="match status" value="1"/>
</dbReference>
<keyword evidence="6" id="KW-1185">Reference proteome</keyword>
<evidence type="ECO:0000256" key="2">
    <source>
        <dbReference type="ARBA" id="ARBA00022679"/>
    </source>
</evidence>
<reference evidence="6" key="1">
    <citation type="submission" date="2017-04" db="EMBL/GenBank/DDBJ databases">
        <authorList>
            <person name="Varghese N."/>
            <person name="Submissions S."/>
        </authorList>
    </citation>
    <scope>NUCLEOTIDE SEQUENCE [LARGE SCALE GENOMIC DNA]</scope>
    <source>
        <strain evidence="6">DSM 12126</strain>
    </source>
</reference>
<evidence type="ECO:0000313" key="5">
    <source>
        <dbReference type="EMBL" id="SMC96255.1"/>
    </source>
</evidence>
<accession>A0A1W2DFN7</accession>
<dbReference type="OrthoDB" id="9808281at2"/>
<dbReference type="Pfam" id="PF22624">
    <property type="entry name" value="AASDHPPT_N"/>
    <property type="match status" value="1"/>
</dbReference>
<dbReference type="InterPro" id="IPR037143">
    <property type="entry name" value="4-PPantetheinyl_Trfase_dom_sf"/>
</dbReference>